<evidence type="ECO:0000256" key="6">
    <source>
        <dbReference type="ARBA" id="ARBA00035132"/>
    </source>
</evidence>
<dbReference type="GO" id="GO:1990904">
    <property type="term" value="C:ribonucleoprotein complex"/>
    <property type="evidence" value="ECO:0007669"/>
    <property type="project" value="UniProtKB-KW"/>
</dbReference>
<evidence type="ECO:0000313" key="8">
    <source>
        <dbReference type="Proteomes" id="UP001058974"/>
    </source>
</evidence>
<dbReference type="InterPro" id="IPR013219">
    <property type="entry name" value="Ribosomal_mS33"/>
</dbReference>
<evidence type="ECO:0000256" key="5">
    <source>
        <dbReference type="ARBA" id="ARBA00023274"/>
    </source>
</evidence>
<dbReference type="GO" id="GO:0005739">
    <property type="term" value="C:mitochondrion"/>
    <property type="evidence" value="ECO:0007669"/>
    <property type="project" value="UniProtKB-SubCell"/>
</dbReference>
<sequence length="137" mass="15728">MANGGLKKMLTLAIGEGVSSARATIFGHQLNPTGKKSAHKVLRMKMFGEKVAQWYPHDINKDDPLVMARQQQEINWFYGMKKMKPNGCWPVLLADGEKETQLGLDSNIRPKIWRVYERRRGKARERKEEENACAWDA</sequence>
<name>A0A9D4VZV5_PEA</name>
<organism evidence="7 8">
    <name type="scientific">Pisum sativum</name>
    <name type="common">Garden pea</name>
    <name type="synonym">Lathyrus oleraceus</name>
    <dbReference type="NCBI Taxonomy" id="3888"/>
    <lineage>
        <taxon>Eukaryota</taxon>
        <taxon>Viridiplantae</taxon>
        <taxon>Streptophyta</taxon>
        <taxon>Embryophyta</taxon>
        <taxon>Tracheophyta</taxon>
        <taxon>Spermatophyta</taxon>
        <taxon>Magnoliopsida</taxon>
        <taxon>eudicotyledons</taxon>
        <taxon>Gunneridae</taxon>
        <taxon>Pentapetalae</taxon>
        <taxon>rosids</taxon>
        <taxon>fabids</taxon>
        <taxon>Fabales</taxon>
        <taxon>Fabaceae</taxon>
        <taxon>Papilionoideae</taxon>
        <taxon>50 kb inversion clade</taxon>
        <taxon>NPAAA clade</taxon>
        <taxon>Hologalegina</taxon>
        <taxon>IRL clade</taxon>
        <taxon>Fabeae</taxon>
        <taxon>Lathyrus</taxon>
    </lineage>
</organism>
<dbReference type="EMBL" id="JAMSHJ010000007">
    <property type="protein sequence ID" value="KAI5391651.1"/>
    <property type="molecule type" value="Genomic_DNA"/>
</dbReference>
<evidence type="ECO:0000313" key="7">
    <source>
        <dbReference type="EMBL" id="KAI5391651.1"/>
    </source>
</evidence>
<gene>
    <name evidence="7" type="ORF">KIW84_076456</name>
</gene>
<dbReference type="AlphaFoldDB" id="A0A9D4VZV5"/>
<keyword evidence="3" id="KW-0689">Ribosomal protein</keyword>
<dbReference type="Pfam" id="PF08293">
    <property type="entry name" value="MRP-S33"/>
    <property type="match status" value="1"/>
</dbReference>
<dbReference type="Gramene" id="Psat07G0645600-T1">
    <property type="protein sequence ID" value="KAI5391651.1"/>
    <property type="gene ID" value="KIW84_076456"/>
</dbReference>
<evidence type="ECO:0000256" key="1">
    <source>
        <dbReference type="ARBA" id="ARBA00004173"/>
    </source>
</evidence>
<dbReference type="PANTHER" id="PTHR13362:SF2">
    <property type="entry name" value="SMALL RIBOSOMAL SUBUNIT PROTEIN MS33"/>
    <property type="match status" value="1"/>
</dbReference>
<keyword evidence="8" id="KW-1185">Reference proteome</keyword>
<comment type="subcellular location">
    <subcellularLocation>
        <location evidence="1">Mitochondrion</location>
    </subcellularLocation>
</comment>
<dbReference type="PANTHER" id="PTHR13362">
    <property type="entry name" value="MITOCHONDRIAL RIBOSOMAL PROTEIN S33"/>
    <property type="match status" value="1"/>
</dbReference>
<dbReference type="Proteomes" id="UP001058974">
    <property type="component" value="Chromosome 7"/>
</dbReference>
<evidence type="ECO:0000256" key="3">
    <source>
        <dbReference type="ARBA" id="ARBA00022980"/>
    </source>
</evidence>
<comment type="caution">
    <text evidence="7">The sequence shown here is derived from an EMBL/GenBank/DDBJ whole genome shotgun (WGS) entry which is preliminary data.</text>
</comment>
<accession>A0A9D4VZV5</accession>
<evidence type="ECO:0000256" key="4">
    <source>
        <dbReference type="ARBA" id="ARBA00023128"/>
    </source>
</evidence>
<protein>
    <recommendedName>
        <fullName evidence="6">Small ribosomal subunit protein mS33</fullName>
    </recommendedName>
</protein>
<evidence type="ECO:0000256" key="2">
    <source>
        <dbReference type="ARBA" id="ARBA00008970"/>
    </source>
</evidence>
<keyword evidence="4" id="KW-0496">Mitochondrion</keyword>
<keyword evidence="5" id="KW-0687">Ribonucleoprotein</keyword>
<dbReference type="GO" id="GO:0005840">
    <property type="term" value="C:ribosome"/>
    <property type="evidence" value="ECO:0007669"/>
    <property type="project" value="UniProtKB-KW"/>
</dbReference>
<proteinExistence type="inferred from homology"/>
<reference evidence="7 8" key="1">
    <citation type="journal article" date="2022" name="Nat. Genet.">
        <title>Improved pea reference genome and pan-genome highlight genomic features and evolutionary characteristics.</title>
        <authorList>
            <person name="Yang T."/>
            <person name="Liu R."/>
            <person name="Luo Y."/>
            <person name="Hu S."/>
            <person name="Wang D."/>
            <person name="Wang C."/>
            <person name="Pandey M.K."/>
            <person name="Ge S."/>
            <person name="Xu Q."/>
            <person name="Li N."/>
            <person name="Li G."/>
            <person name="Huang Y."/>
            <person name="Saxena R.K."/>
            <person name="Ji Y."/>
            <person name="Li M."/>
            <person name="Yan X."/>
            <person name="He Y."/>
            <person name="Liu Y."/>
            <person name="Wang X."/>
            <person name="Xiang C."/>
            <person name="Varshney R.K."/>
            <person name="Ding H."/>
            <person name="Gao S."/>
            <person name="Zong X."/>
        </authorList>
    </citation>
    <scope>NUCLEOTIDE SEQUENCE [LARGE SCALE GENOMIC DNA]</scope>
    <source>
        <strain evidence="7 8">cv. Zhongwan 6</strain>
    </source>
</reference>
<comment type="similarity">
    <text evidence="2">Belongs to the mitochondrion-specific ribosomal protein mS33 family.</text>
</comment>